<sequence length="229" mass="26078">MRKYEDVDIIASLGAVMELNTEHYKSDFSYDIKMFMEAARHPTEENTHLLWLSRRCGTECFRERDAYLKESQASHTWTFHATTGDSILAYAVEITGLRDGKVMGNLYELDYRQHAAKLGQQAFPIQEVSLKFEDGTEGRYPYEQYNHGIYGMVAEHGKVVSRHYEAESEDALRDLLTAARQGRQKNRAATFKIKIGRKPSIRKQLAEAKSAAAPKKAPAKTKNQELEVG</sequence>
<dbReference type="EMBL" id="CP021422">
    <property type="protein sequence ID" value="ASB39801.1"/>
    <property type="molecule type" value="Genomic_DNA"/>
</dbReference>
<evidence type="ECO:0000313" key="3">
    <source>
        <dbReference type="EMBL" id="QQR29092.1"/>
    </source>
</evidence>
<keyword evidence="4" id="KW-1185">Reference proteome</keyword>
<dbReference type="RefSeq" id="WP_084384261.1">
    <property type="nucleotide sequence ID" value="NZ_CP021422.1"/>
</dbReference>
<evidence type="ECO:0008006" key="6">
    <source>
        <dbReference type="Google" id="ProtNLM"/>
    </source>
</evidence>
<evidence type="ECO:0000313" key="5">
    <source>
        <dbReference type="Proteomes" id="UP000596035"/>
    </source>
</evidence>
<dbReference type="KEGG" id="amur:ADH66_03530"/>
<evidence type="ECO:0000313" key="4">
    <source>
        <dbReference type="Proteomes" id="UP000196710"/>
    </source>
</evidence>
<protein>
    <recommendedName>
        <fullName evidence="6">DUF4316 domain-containing protein</fullName>
    </recommendedName>
</protein>
<reference evidence="4" key="2">
    <citation type="submission" date="2017-05" db="EMBL/GenBank/DDBJ databases">
        <title>Improved OligoMM genomes.</title>
        <authorList>
            <person name="Garzetti D."/>
        </authorList>
    </citation>
    <scope>NUCLEOTIDE SEQUENCE [LARGE SCALE GENOMIC DNA]</scope>
    <source>
        <strain evidence="4">KB18</strain>
    </source>
</reference>
<feature type="compositionally biased region" description="Low complexity" evidence="1">
    <location>
        <begin position="207"/>
        <end position="216"/>
    </location>
</feature>
<organism evidence="3 5">
    <name type="scientific">Acutalibacter muris</name>
    <dbReference type="NCBI Taxonomy" id="1796620"/>
    <lineage>
        <taxon>Bacteria</taxon>
        <taxon>Bacillati</taxon>
        <taxon>Bacillota</taxon>
        <taxon>Clostridia</taxon>
        <taxon>Eubacteriales</taxon>
        <taxon>Acutalibacteraceae</taxon>
        <taxon>Acutalibacter</taxon>
    </lineage>
</organism>
<proteinExistence type="predicted"/>
<accession>A0A1Z2XN30</accession>
<reference evidence="3 5" key="3">
    <citation type="submission" date="2020-11" db="EMBL/GenBank/DDBJ databases">
        <title>Closed and high quality bacterial genomes of the OMM12 community.</title>
        <authorList>
            <person name="Marbouty M."/>
            <person name="Lamy-Besnier Q."/>
            <person name="Debarbieux L."/>
            <person name="Koszul R."/>
        </authorList>
    </citation>
    <scope>NUCLEOTIDE SEQUENCE [LARGE SCALE GENOMIC DNA]</scope>
    <source>
        <strain evidence="3 5">KB18</strain>
    </source>
</reference>
<dbReference type="AlphaFoldDB" id="A0A1Z2XN30"/>
<evidence type="ECO:0000256" key="1">
    <source>
        <dbReference type="SAM" id="MobiDB-lite"/>
    </source>
</evidence>
<dbReference type="Proteomes" id="UP000596035">
    <property type="component" value="Chromosome"/>
</dbReference>
<name>A0A1Z2XN30_9FIRM</name>
<dbReference type="Proteomes" id="UP000196710">
    <property type="component" value="Chromosome"/>
</dbReference>
<feature type="region of interest" description="Disordered" evidence="1">
    <location>
        <begin position="204"/>
        <end position="229"/>
    </location>
</feature>
<gene>
    <name evidence="2" type="ORF">ADH66_03530</name>
    <name evidence="3" type="ORF">I5Q82_13590</name>
</gene>
<evidence type="ECO:0000313" key="2">
    <source>
        <dbReference type="EMBL" id="ASB39801.1"/>
    </source>
</evidence>
<reference evidence="2" key="1">
    <citation type="journal article" date="2017" name="Genome Announc.">
        <title>High-Quality Whole-Genome Sequences of the Oligo-Mouse-Microbiota Bacterial Community.</title>
        <authorList>
            <person name="Garzetti D."/>
            <person name="Brugiroux S."/>
            <person name="Bunk B."/>
            <person name="Pukall R."/>
            <person name="McCoy K.D."/>
            <person name="Macpherson A.J."/>
            <person name="Stecher B."/>
        </authorList>
    </citation>
    <scope>NUCLEOTIDE SEQUENCE</scope>
    <source>
        <strain evidence="2">KB18</strain>
    </source>
</reference>
<dbReference type="EMBL" id="CP065321">
    <property type="protein sequence ID" value="QQR29092.1"/>
    <property type="molecule type" value="Genomic_DNA"/>
</dbReference>